<feature type="domain" description="EB" evidence="1">
    <location>
        <begin position="127"/>
        <end position="159"/>
    </location>
</feature>
<organism evidence="2 3">
    <name type="scientific">Cotesia typhae</name>
    <dbReference type="NCBI Taxonomy" id="2053667"/>
    <lineage>
        <taxon>Eukaryota</taxon>
        <taxon>Metazoa</taxon>
        <taxon>Ecdysozoa</taxon>
        <taxon>Arthropoda</taxon>
        <taxon>Hexapoda</taxon>
        <taxon>Insecta</taxon>
        <taxon>Pterygota</taxon>
        <taxon>Neoptera</taxon>
        <taxon>Endopterygota</taxon>
        <taxon>Hymenoptera</taxon>
        <taxon>Apocrita</taxon>
        <taxon>Ichneumonoidea</taxon>
        <taxon>Braconidae</taxon>
        <taxon>Microgastrinae</taxon>
        <taxon>Cotesia</taxon>
    </lineage>
</organism>
<evidence type="ECO:0000313" key="3">
    <source>
        <dbReference type="Proteomes" id="UP000729913"/>
    </source>
</evidence>
<dbReference type="PANTHER" id="PTHR39069">
    <property type="entry name" value="ECDYSONE-INDUCIBLE GENE E1, ISOFORM A"/>
    <property type="match status" value="1"/>
</dbReference>
<dbReference type="AlphaFoldDB" id="A0A8J5QQ70"/>
<evidence type="ECO:0000259" key="1">
    <source>
        <dbReference type="Pfam" id="PF01683"/>
    </source>
</evidence>
<dbReference type="OrthoDB" id="5912242at2759"/>
<dbReference type="PANTHER" id="PTHR39069:SF8">
    <property type="entry name" value="FI17111P1"/>
    <property type="match status" value="1"/>
</dbReference>
<reference evidence="2" key="2">
    <citation type="submission" date="2021-04" db="EMBL/GenBank/DDBJ databases">
        <title>Genome-wide patterns of bracovirus chromosomal integration into multiple host tissues during parasitism.</title>
        <authorList>
            <person name="Chebbi M.A.C."/>
        </authorList>
    </citation>
    <scope>NUCLEOTIDE SEQUENCE</scope>
    <source>
        <tissue evidence="2">Whole body</tissue>
    </source>
</reference>
<protein>
    <recommendedName>
        <fullName evidence="1">EB domain-containing protein</fullName>
    </recommendedName>
</protein>
<evidence type="ECO:0000313" key="2">
    <source>
        <dbReference type="EMBL" id="KAG8038203.1"/>
    </source>
</evidence>
<comment type="caution">
    <text evidence="2">The sequence shown here is derived from an EMBL/GenBank/DDBJ whole genome shotgun (WGS) entry which is preliminary data.</text>
</comment>
<gene>
    <name evidence="2" type="ORF">G9C98_006530</name>
</gene>
<dbReference type="EMBL" id="JAAOIC020000044">
    <property type="protein sequence ID" value="KAG8038203.1"/>
    <property type="molecule type" value="Genomic_DNA"/>
</dbReference>
<proteinExistence type="predicted"/>
<keyword evidence="3" id="KW-1185">Reference proteome</keyword>
<sequence length="180" mass="20862">MSCEENSDCSHLIPFTECSKNKTCNCKENYLQNNVTRCDLRTAINEYCIDSSVICKKKNFVCINNYCQCKPNFVYESSKCNPDRLYESCDRTFECYNIEHAVCSDDKICVCDKNYTVWQENFCKPVLGGACFEDKDCIAINSVCIDGKCQCKELFFKVSENLCLSRKLKICCKFKKKKLR</sequence>
<dbReference type="Proteomes" id="UP000729913">
    <property type="component" value="Unassembled WGS sequence"/>
</dbReference>
<accession>A0A8J5QQ70</accession>
<feature type="non-terminal residue" evidence="2">
    <location>
        <position position="1"/>
    </location>
</feature>
<dbReference type="Pfam" id="PF01683">
    <property type="entry name" value="EB"/>
    <property type="match status" value="1"/>
</dbReference>
<name>A0A8J5QQ70_9HYME</name>
<reference evidence="2" key="1">
    <citation type="submission" date="2020-03" db="EMBL/GenBank/DDBJ databases">
        <authorList>
            <person name="Chebbi M.A."/>
            <person name="Drezen J.M."/>
        </authorList>
    </citation>
    <scope>NUCLEOTIDE SEQUENCE</scope>
    <source>
        <tissue evidence="2">Whole body</tissue>
    </source>
</reference>
<dbReference type="InterPro" id="IPR006149">
    <property type="entry name" value="EB_dom"/>
</dbReference>